<dbReference type="FunFam" id="1.10.510.10:FF:000571">
    <property type="entry name" value="Maternal embryonic leucine zipper kinase"/>
    <property type="match status" value="1"/>
</dbReference>
<dbReference type="SMART" id="SM00220">
    <property type="entry name" value="S_TKc"/>
    <property type="match status" value="1"/>
</dbReference>
<feature type="compositionally biased region" description="Polar residues" evidence="12">
    <location>
        <begin position="1"/>
        <end position="27"/>
    </location>
</feature>
<dbReference type="EMBL" id="CAMXCT020000347">
    <property type="protein sequence ID" value="CAL1130876.1"/>
    <property type="molecule type" value="Genomic_DNA"/>
</dbReference>
<keyword evidence="6" id="KW-0677">Repeat</keyword>
<dbReference type="Proteomes" id="UP001152797">
    <property type="component" value="Unassembled WGS sequence"/>
</dbReference>
<dbReference type="OrthoDB" id="407410at2759"/>
<evidence type="ECO:0000256" key="4">
    <source>
        <dbReference type="ARBA" id="ARBA00022527"/>
    </source>
</evidence>
<dbReference type="PROSITE" id="PS50222">
    <property type="entry name" value="EF_HAND_2"/>
    <property type="match status" value="3"/>
</dbReference>
<comment type="similarity">
    <text evidence="2">Belongs to the centrin family.</text>
</comment>
<evidence type="ECO:0000256" key="1">
    <source>
        <dbReference type="ARBA" id="ARBA00001946"/>
    </source>
</evidence>
<evidence type="ECO:0000256" key="11">
    <source>
        <dbReference type="ARBA" id="ARBA00024334"/>
    </source>
</evidence>
<sequence length="610" mass="68594">MSSQNPRAPSPSTARVESTKSLQSRQRGQTEEGQRNSRVSFDTTSLMSERVDAEISKRSFRERGSRYDIDMREIGIGGYGKAGFRWKAVFLAKDRMFKDREVAIKKVVKIDEEKDSAFKKEVIIMKRLDHPNICRLFETYEQGRVMYFVIEFCEGGDLFDRYSNYGKLPETMMAPIIKQVASALKYAHSKGIAHRDLKLENICFCEKSPSSTHVKVIDWGLAGSFEQGRMKSSVGTSTYSAPEVLDPEDDDDGYTCACDLWSLGVVAYVALSGKPPFWGSPKQQVARMRAEKYPLSGEFWDTVSSDAKDLIHQLLKTDVQVRLSADQVISHPWLKTSPASPAETPLLAQVLSNLEQFSRAPDFFTFCVASVARQLDHRSLGGIRDAFLMLDKNCDGILTLNEIREGYAKAFHPDDPEAVTEAEVQEIFSYLDLDGSGRITYTEFCAAGLGEDGFADEHVLWSAFKTFDIHDDGKISKEELRQVLQRADITQVWTAGVCEEVAEEVVQFFGNGSDSINFDEWLSLMRECSARHNEVSPRRFSQSLQSLLGENQSSFVLEAKNADVSPVEEEKPEDRPEISLPVVHAKSGYFDSECCGSGLRRLYRSLSGRR</sequence>
<feature type="domain" description="EF-hand" evidence="14">
    <location>
        <begin position="378"/>
        <end position="413"/>
    </location>
</feature>
<keyword evidence="8" id="KW-0418">Kinase</keyword>
<dbReference type="SUPFAM" id="SSF47473">
    <property type="entry name" value="EF-hand"/>
    <property type="match status" value="1"/>
</dbReference>
<evidence type="ECO:0000256" key="6">
    <source>
        <dbReference type="ARBA" id="ARBA00022737"/>
    </source>
</evidence>
<feature type="domain" description="Protein kinase" evidence="13">
    <location>
        <begin position="68"/>
        <end position="334"/>
    </location>
</feature>
<reference evidence="15" key="1">
    <citation type="submission" date="2022-10" db="EMBL/GenBank/DDBJ databases">
        <authorList>
            <person name="Chen Y."/>
            <person name="Dougan E. K."/>
            <person name="Chan C."/>
            <person name="Rhodes N."/>
            <person name="Thang M."/>
        </authorList>
    </citation>
    <scope>NUCLEOTIDE SEQUENCE</scope>
</reference>
<evidence type="ECO:0000256" key="5">
    <source>
        <dbReference type="ARBA" id="ARBA00022679"/>
    </source>
</evidence>
<evidence type="ECO:0000313" key="15">
    <source>
        <dbReference type="EMBL" id="CAI3977501.1"/>
    </source>
</evidence>
<dbReference type="PROSITE" id="PS50011">
    <property type="entry name" value="PROTEIN_KINASE_DOM"/>
    <property type="match status" value="1"/>
</dbReference>
<comment type="subunit">
    <text evidence="3">Monomer.</text>
</comment>
<keyword evidence="10" id="KW-0067">ATP-binding</keyword>
<dbReference type="Pfam" id="PF13499">
    <property type="entry name" value="EF-hand_7"/>
    <property type="match status" value="1"/>
</dbReference>
<accession>A0A9P1BT39</accession>
<evidence type="ECO:0000256" key="3">
    <source>
        <dbReference type="ARBA" id="ARBA00011245"/>
    </source>
</evidence>
<dbReference type="SMART" id="SM00054">
    <property type="entry name" value="EFh"/>
    <property type="match status" value="3"/>
</dbReference>
<dbReference type="GO" id="GO:0005509">
    <property type="term" value="F:calcium ion binding"/>
    <property type="evidence" value="ECO:0007669"/>
    <property type="project" value="InterPro"/>
</dbReference>
<dbReference type="PROSITE" id="PS00108">
    <property type="entry name" value="PROTEIN_KINASE_ST"/>
    <property type="match status" value="1"/>
</dbReference>
<dbReference type="EMBL" id="CAMXCT010000347">
    <property type="protein sequence ID" value="CAI3977501.1"/>
    <property type="molecule type" value="Genomic_DNA"/>
</dbReference>
<dbReference type="GO" id="GO:0043226">
    <property type="term" value="C:organelle"/>
    <property type="evidence" value="ECO:0007669"/>
    <property type="project" value="UniProtKB-ARBA"/>
</dbReference>
<dbReference type="CDD" id="cd05117">
    <property type="entry name" value="STKc_CAMK"/>
    <property type="match status" value="1"/>
</dbReference>
<dbReference type="FunFam" id="1.10.238.10:FF:000178">
    <property type="entry name" value="Calmodulin-2 A"/>
    <property type="match status" value="1"/>
</dbReference>
<dbReference type="EMBL" id="CAMXCT030000347">
    <property type="protein sequence ID" value="CAL4764813.1"/>
    <property type="molecule type" value="Genomic_DNA"/>
</dbReference>
<dbReference type="Pfam" id="PF13405">
    <property type="entry name" value="EF-hand_6"/>
    <property type="match status" value="1"/>
</dbReference>
<comment type="caution">
    <text evidence="15">The sequence shown here is derived from an EMBL/GenBank/DDBJ whole genome shotgun (WGS) entry which is preliminary data.</text>
</comment>
<evidence type="ECO:0000256" key="10">
    <source>
        <dbReference type="ARBA" id="ARBA00022840"/>
    </source>
</evidence>
<evidence type="ECO:0000256" key="7">
    <source>
        <dbReference type="ARBA" id="ARBA00022741"/>
    </source>
</evidence>
<comment type="similarity">
    <text evidence="11">Belongs to the protein kinase superfamily. Ser/Thr protein kinase family. CDPK subfamily.</text>
</comment>
<dbReference type="Gene3D" id="3.30.200.20">
    <property type="entry name" value="Phosphorylase Kinase, domain 1"/>
    <property type="match status" value="1"/>
</dbReference>
<dbReference type="GO" id="GO:0004674">
    <property type="term" value="F:protein serine/threonine kinase activity"/>
    <property type="evidence" value="ECO:0007669"/>
    <property type="project" value="UniProtKB-KW"/>
</dbReference>
<dbReference type="PANTHER" id="PTHR24349">
    <property type="entry name" value="SERINE/THREONINE-PROTEIN KINASE"/>
    <property type="match status" value="1"/>
</dbReference>
<evidence type="ECO:0000313" key="17">
    <source>
        <dbReference type="Proteomes" id="UP001152797"/>
    </source>
</evidence>
<evidence type="ECO:0000313" key="16">
    <source>
        <dbReference type="EMBL" id="CAL1130876.1"/>
    </source>
</evidence>
<dbReference type="PROSITE" id="PS00018">
    <property type="entry name" value="EF_HAND_1"/>
    <property type="match status" value="2"/>
</dbReference>
<keyword evidence="17" id="KW-1185">Reference proteome</keyword>
<name>A0A9P1BT39_9DINO</name>
<keyword evidence="5" id="KW-0808">Transferase</keyword>
<dbReference type="Gene3D" id="1.10.510.10">
    <property type="entry name" value="Transferase(Phosphotransferase) domain 1"/>
    <property type="match status" value="1"/>
</dbReference>
<dbReference type="InterPro" id="IPR000719">
    <property type="entry name" value="Prot_kinase_dom"/>
</dbReference>
<dbReference type="AlphaFoldDB" id="A0A9P1BT39"/>
<gene>
    <name evidence="15" type="ORF">C1SCF055_LOCUS5636</name>
</gene>
<dbReference type="InterPro" id="IPR018247">
    <property type="entry name" value="EF_Hand_1_Ca_BS"/>
</dbReference>
<evidence type="ECO:0000256" key="8">
    <source>
        <dbReference type="ARBA" id="ARBA00022777"/>
    </source>
</evidence>
<feature type="region of interest" description="Disordered" evidence="12">
    <location>
        <begin position="1"/>
        <end position="43"/>
    </location>
</feature>
<dbReference type="InterPro" id="IPR011009">
    <property type="entry name" value="Kinase-like_dom_sf"/>
</dbReference>
<feature type="domain" description="EF-hand" evidence="14">
    <location>
        <begin position="419"/>
        <end position="454"/>
    </location>
</feature>
<dbReference type="InterPro" id="IPR050205">
    <property type="entry name" value="CDPK_Ser/Thr_kinases"/>
</dbReference>
<evidence type="ECO:0000259" key="14">
    <source>
        <dbReference type="PROSITE" id="PS50222"/>
    </source>
</evidence>
<reference evidence="16" key="2">
    <citation type="submission" date="2024-04" db="EMBL/GenBank/DDBJ databases">
        <authorList>
            <person name="Chen Y."/>
            <person name="Shah S."/>
            <person name="Dougan E. K."/>
            <person name="Thang M."/>
            <person name="Chan C."/>
        </authorList>
    </citation>
    <scope>NUCLEOTIDE SEQUENCE [LARGE SCALE GENOMIC DNA]</scope>
</reference>
<evidence type="ECO:0000256" key="12">
    <source>
        <dbReference type="SAM" id="MobiDB-lite"/>
    </source>
</evidence>
<comment type="cofactor">
    <cofactor evidence="1">
        <name>Mg(2+)</name>
        <dbReference type="ChEBI" id="CHEBI:18420"/>
    </cofactor>
</comment>
<evidence type="ECO:0000256" key="2">
    <source>
        <dbReference type="ARBA" id="ARBA00005253"/>
    </source>
</evidence>
<organism evidence="15">
    <name type="scientific">Cladocopium goreaui</name>
    <dbReference type="NCBI Taxonomy" id="2562237"/>
    <lineage>
        <taxon>Eukaryota</taxon>
        <taxon>Sar</taxon>
        <taxon>Alveolata</taxon>
        <taxon>Dinophyceae</taxon>
        <taxon>Suessiales</taxon>
        <taxon>Symbiodiniaceae</taxon>
        <taxon>Cladocopium</taxon>
    </lineage>
</organism>
<keyword evidence="7" id="KW-0547">Nucleotide-binding</keyword>
<dbReference type="InterPro" id="IPR011992">
    <property type="entry name" value="EF-hand-dom_pair"/>
</dbReference>
<protein>
    <submittedName>
        <fullName evidence="15">Uncharacterized protein</fullName>
    </submittedName>
</protein>
<dbReference type="InterPro" id="IPR008271">
    <property type="entry name" value="Ser/Thr_kinase_AS"/>
</dbReference>
<dbReference type="CDD" id="cd00051">
    <property type="entry name" value="EFh"/>
    <property type="match status" value="2"/>
</dbReference>
<feature type="domain" description="EF-hand" evidence="14">
    <location>
        <begin position="455"/>
        <end position="490"/>
    </location>
</feature>
<evidence type="ECO:0000256" key="9">
    <source>
        <dbReference type="ARBA" id="ARBA00022837"/>
    </source>
</evidence>
<dbReference type="GO" id="GO:0005524">
    <property type="term" value="F:ATP binding"/>
    <property type="evidence" value="ECO:0007669"/>
    <property type="project" value="UniProtKB-KW"/>
</dbReference>
<evidence type="ECO:0000259" key="13">
    <source>
        <dbReference type="PROSITE" id="PS50011"/>
    </source>
</evidence>
<dbReference type="Pfam" id="PF00069">
    <property type="entry name" value="Pkinase"/>
    <property type="match status" value="1"/>
</dbReference>
<dbReference type="InterPro" id="IPR002048">
    <property type="entry name" value="EF_hand_dom"/>
</dbReference>
<keyword evidence="4" id="KW-0723">Serine/threonine-protein kinase</keyword>
<keyword evidence="9" id="KW-0106">Calcium</keyword>
<dbReference type="Gene3D" id="1.10.238.10">
    <property type="entry name" value="EF-hand"/>
    <property type="match status" value="2"/>
</dbReference>
<dbReference type="SUPFAM" id="SSF56112">
    <property type="entry name" value="Protein kinase-like (PK-like)"/>
    <property type="match status" value="1"/>
</dbReference>
<proteinExistence type="inferred from homology"/>